<evidence type="ECO:0000313" key="5">
    <source>
        <dbReference type="EMBL" id="MFC0864256.1"/>
    </source>
</evidence>
<sequence>MSIAVAKGVRVVLGATTVLDHADLDVTQGEAVALMGENGIGKSTLIRCLAGLQRTTEGEILVFGAPPSGDATFWRDVGLVTDDQAWYPWLTVREHLELIRKIHEPADDPRMEPDALLEAFGLTERADAAPATLSTGQRQRLSLASVLARPSRLLLLDEPEQGLDADFRERLAVMLGNYAGDGGTLIMATHDKELAMATGARVIALEAGAPA</sequence>
<accession>A0ABV6U764</accession>
<dbReference type="PANTHER" id="PTHR42939">
    <property type="entry name" value="ABC TRANSPORTER ATP-BINDING PROTEIN ALBC-RELATED"/>
    <property type="match status" value="1"/>
</dbReference>
<dbReference type="InterPro" id="IPR027417">
    <property type="entry name" value="P-loop_NTPase"/>
</dbReference>
<reference evidence="5 6" key="1">
    <citation type="submission" date="2024-09" db="EMBL/GenBank/DDBJ databases">
        <authorList>
            <person name="Sun Q."/>
            <person name="Mori K."/>
        </authorList>
    </citation>
    <scope>NUCLEOTIDE SEQUENCE [LARGE SCALE GENOMIC DNA]</scope>
    <source>
        <strain evidence="5 6">TBRC 1851</strain>
    </source>
</reference>
<dbReference type="InterPro" id="IPR003439">
    <property type="entry name" value="ABC_transporter-like_ATP-bd"/>
</dbReference>
<dbReference type="InterPro" id="IPR003593">
    <property type="entry name" value="AAA+_ATPase"/>
</dbReference>
<dbReference type="Proteomes" id="UP001589870">
    <property type="component" value="Unassembled WGS sequence"/>
</dbReference>
<dbReference type="RefSeq" id="WP_394302377.1">
    <property type="nucleotide sequence ID" value="NZ_JBHMQT010000038.1"/>
</dbReference>
<dbReference type="Gene3D" id="3.40.50.300">
    <property type="entry name" value="P-loop containing nucleotide triphosphate hydrolases"/>
    <property type="match status" value="1"/>
</dbReference>
<keyword evidence="2" id="KW-0547">Nucleotide-binding</keyword>
<organism evidence="5 6">
    <name type="scientific">Sphaerimonospora cavernae</name>
    <dbReference type="NCBI Taxonomy" id="1740611"/>
    <lineage>
        <taxon>Bacteria</taxon>
        <taxon>Bacillati</taxon>
        <taxon>Actinomycetota</taxon>
        <taxon>Actinomycetes</taxon>
        <taxon>Streptosporangiales</taxon>
        <taxon>Streptosporangiaceae</taxon>
        <taxon>Sphaerimonospora</taxon>
    </lineage>
</organism>
<dbReference type="PROSITE" id="PS50893">
    <property type="entry name" value="ABC_TRANSPORTER_2"/>
    <property type="match status" value="1"/>
</dbReference>
<protein>
    <submittedName>
        <fullName evidence="5">ATP-binding cassette domain-containing protein</fullName>
    </submittedName>
</protein>
<dbReference type="SMART" id="SM00382">
    <property type="entry name" value="AAA"/>
    <property type="match status" value="1"/>
</dbReference>
<feature type="domain" description="ABC transporter" evidence="4">
    <location>
        <begin position="3"/>
        <end position="211"/>
    </location>
</feature>
<dbReference type="Pfam" id="PF00005">
    <property type="entry name" value="ABC_tran"/>
    <property type="match status" value="1"/>
</dbReference>
<dbReference type="PANTHER" id="PTHR42939:SF1">
    <property type="entry name" value="ABC TRANSPORTER ATP-BINDING PROTEIN ALBC-RELATED"/>
    <property type="match status" value="1"/>
</dbReference>
<evidence type="ECO:0000256" key="1">
    <source>
        <dbReference type="ARBA" id="ARBA00022448"/>
    </source>
</evidence>
<dbReference type="GO" id="GO:0005524">
    <property type="term" value="F:ATP binding"/>
    <property type="evidence" value="ECO:0007669"/>
    <property type="project" value="UniProtKB-KW"/>
</dbReference>
<evidence type="ECO:0000313" key="6">
    <source>
        <dbReference type="Proteomes" id="UP001589870"/>
    </source>
</evidence>
<name>A0ABV6U764_9ACTN</name>
<dbReference type="InterPro" id="IPR051782">
    <property type="entry name" value="ABC_Transporter_VariousFunc"/>
</dbReference>
<dbReference type="SUPFAM" id="SSF52540">
    <property type="entry name" value="P-loop containing nucleoside triphosphate hydrolases"/>
    <property type="match status" value="1"/>
</dbReference>
<keyword evidence="3 5" id="KW-0067">ATP-binding</keyword>
<proteinExistence type="predicted"/>
<comment type="caution">
    <text evidence="5">The sequence shown here is derived from an EMBL/GenBank/DDBJ whole genome shotgun (WGS) entry which is preliminary data.</text>
</comment>
<keyword evidence="1" id="KW-0813">Transport</keyword>
<evidence type="ECO:0000256" key="3">
    <source>
        <dbReference type="ARBA" id="ARBA00022840"/>
    </source>
</evidence>
<evidence type="ECO:0000256" key="2">
    <source>
        <dbReference type="ARBA" id="ARBA00022741"/>
    </source>
</evidence>
<evidence type="ECO:0000259" key="4">
    <source>
        <dbReference type="PROSITE" id="PS50893"/>
    </source>
</evidence>
<dbReference type="EMBL" id="JBHMQT010000038">
    <property type="protein sequence ID" value="MFC0864256.1"/>
    <property type="molecule type" value="Genomic_DNA"/>
</dbReference>
<keyword evidence="6" id="KW-1185">Reference proteome</keyword>
<gene>
    <name evidence="5" type="ORF">ACFHYQ_18340</name>
</gene>